<organism evidence="1 2">
    <name type="scientific">Crenobacter intestini</name>
    <dbReference type="NCBI Taxonomy" id="2563443"/>
    <lineage>
        <taxon>Bacteria</taxon>
        <taxon>Pseudomonadati</taxon>
        <taxon>Pseudomonadota</taxon>
        <taxon>Betaproteobacteria</taxon>
        <taxon>Neisseriales</taxon>
        <taxon>Neisseriaceae</taxon>
        <taxon>Crenobacter</taxon>
    </lineage>
</organism>
<keyword evidence="2" id="KW-1185">Reference proteome</keyword>
<gene>
    <name evidence="1" type="ORF">E5K04_14485</name>
</gene>
<dbReference type="Proteomes" id="UP000308891">
    <property type="component" value="Unassembled WGS sequence"/>
</dbReference>
<name>A0A4V4N753_9NEIS</name>
<dbReference type="EMBL" id="STGJ01000020">
    <property type="protein sequence ID" value="TIC78963.1"/>
    <property type="molecule type" value="Genomic_DNA"/>
</dbReference>
<dbReference type="RefSeq" id="WP_136555404.1">
    <property type="nucleotide sequence ID" value="NZ_STGJ01000020.1"/>
</dbReference>
<comment type="caution">
    <text evidence="1">The sequence shown here is derived from an EMBL/GenBank/DDBJ whole genome shotgun (WGS) entry which is preliminary data.</text>
</comment>
<dbReference type="InterPro" id="IPR045372">
    <property type="entry name" value="YidB"/>
</dbReference>
<protein>
    <submittedName>
        <fullName evidence="1">DUF937 domain-containing protein</fullName>
    </submittedName>
</protein>
<sequence length="131" mass="13995">MKCFDRLGELSNGEPRHDAAMRALAALVDDHGGLAGLGQRFRDIGLGTELDSWLASGENLPITAADVYVALGEGAVEQFADMTETTSLAAARLMAESLPELFDRLTPGGVLPDSDDAITRWFSALGVLFER</sequence>
<evidence type="ECO:0000313" key="2">
    <source>
        <dbReference type="Proteomes" id="UP000308891"/>
    </source>
</evidence>
<dbReference type="Gene3D" id="1.10.10.690">
    <property type="entry name" value="YidB-like"/>
    <property type="match status" value="1"/>
</dbReference>
<dbReference type="OrthoDB" id="9795283at2"/>
<evidence type="ECO:0000313" key="1">
    <source>
        <dbReference type="EMBL" id="TIC78963.1"/>
    </source>
</evidence>
<accession>A0A4V4N753</accession>
<proteinExistence type="predicted"/>
<dbReference type="Pfam" id="PF20159">
    <property type="entry name" value="YidB"/>
    <property type="match status" value="1"/>
</dbReference>
<reference evidence="1 2" key="1">
    <citation type="submission" date="2019-04" db="EMBL/GenBank/DDBJ databases">
        <title>Crenobacter sp. nov.</title>
        <authorList>
            <person name="Shi S."/>
        </authorList>
    </citation>
    <scope>NUCLEOTIDE SEQUENCE [LARGE SCALE GENOMIC DNA]</scope>
    <source>
        <strain evidence="1 2">GY 70310</strain>
    </source>
</reference>
<dbReference type="AlphaFoldDB" id="A0A4V4N753"/>
<dbReference type="InterPro" id="IPR027405">
    <property type="entry name" value="YidB-like"/>
</dbReference>
<dbReference type="SUPFAM" id="SSF140804">
    <property type="entry name" value="YidB-like"/>
    <property type="match status" value="1"/>
</dbReference>